<dbReference type="GO" id="GO:0004496">
    <property type="term" value="F:mevalonate kinase activity"/>
    <property type="evidence" value="ECO:0007669"/>
    <property type="project" value="UniProtKB-EC"/>
</dbReference>
<dbReference type="PANTHER" id="PTHR43290:SF2">
    <property type="entry name" value="MEVALONATE KINASE"/>
    <property type="match status" value="1"/>
</dbReference>
<evidence type="ECO:0000256" key="1">
    <source>
        <dbReference type="ARBA" id="ARBA00022490"/>
    </source>
</evidence>
<evidence type="ECO:0000256" key="2">
    <source>
        <dbReference type="ARBA" id="ARBA00022679"/>
    </source>
</evidence>
<reference evidence="10 11" key="1">
    <citation type="submission" date="2023-08" db="EMBL/GenBank/DDBJ databases">
        <title>Black Yeasts Isolated from many extreme environments.</title>
        <authorList>
            <person name="Coleine C."/>
            <person name="Stajich J.E."/>
            <person name="Selbmann L."/>
        </authorList>
    </citation>
    <scope>NUCLEOTIDE SEQUENCE [LARGE SCALE GENOMIC DNA]</scope>
    <source>
        <strain evidence="10 11">CCFEE 5386</strain>
    </source>
</reference>
<dbReference type="Proteomes" id="UP001308179">
    <property type="component" value="Unassembled WGS sequence"/>
</dbReference>
<evidence type="ECO:0000256" key="8">
    <source>
        <dbReference type="SAM" id="MobiDB-lite"/>
    </source>
</evidence>
<accession>A0ABR0LB40</accession>
<keyword evidence="2 10" id="KW-0808">Transferase</keyword>
<evidence type="ECO:0000259" key="9">
    <source>
        <dbReference type="Pfam" id="PF08544"/>
    </source>
</evidence>
<keyword evidence="6" id="KW-1207">Sterol metabolism</keyword>
<comment type="caution">
    <text evidence="10">The sequence shown here is derived from an EMBL/GenBank/DDBJ whole genome shotgun (WGS) entry which is preliminary data.</text>
</comment>
<sequence length="361" mass="38286">MSGVRSKGVNGQPQASSRVNGHGNGTASQGVDRDKGESSEDEPSTANGHTRRPLHGRKESNPLAPPFIVSAPGKTIVYGEHAVVHGKAAIAAAISLRSYLLCTTLSKSKRTLCLQFPDIGLDHTWHIPDLPWTAFKHSSRRKRYYDLVTTLDQELVDAMQPHITTAKSTATEVAKVGHLKTAHPEVTGLVFDAIDSITRSAHSIVTGENPGSEASITHLGELMTVNHGLLTSLGVSHPRLERLRYLVNESGVGWTKLTGAGGGGCAITLLKPGASSGADTHLNGDGAQGSALQELERQLEAEGFAKYETTVGGDGVGVLSPALICGEEIDQEIFLGAEGREGVEALVGGGRDRDAWKYWRP</sequence>
<dbReference type="InterPro" id="IPR006205">
    <property type="entry name" value="Mev_gal_kin"/>
</dbReference>
<organism evidence="10 11">
    <name type="scientific">Rachicladosporium monterosium</name>
    <dbReference type="NCBI Taxonomy" id="1507873"/>
    <lineage>
        <taxon>Eukaryota</taxon>
        <taxon>Fungi</taxon>
        <taxon>Dikarya</taxon>
        <taxon>Ascomycota</taxon>
        <taxon>Pezizomycotina</taxon>
        <taxon>Dothideomycetes</taxon>
        <taxon>Dothideomycetidae</taxon>
        <taxon>Cladosporiales</taxon>
        <taxon>Cladosporiaceae</taxon>
        <taxon>Rachicladosporium</taxon>
    </lineage>
</organism>
<dbReference type="EMBL" id="JAVRRR010000101">
    <property type="protein sequence ID" value="KAK5146209.1"/>
    <property type="molecule type" value="Genomic_DNA"/>
</dbReference>
<evidence type="ECO:0000256" key="3">
    <source>
        <dbReference type="ARBA" id="ARBA00022777"/>
    </source>
</evidence>
<evidence type="ECO:0000313" key="10">
    <source>
        <dbReference type="EMBL" id="KAK5146209.1"/>
    </source>
</evidence>
<name>A0ABR0LB40_9PEZI</name>
<evidence type="ECO:0000256" key="7">
    <source>
        <dbReference type="ARBA" id="ARBA00023221"/>
    </source>
</evidence>
<evidence type="ECO:0000256" key="4">
    <source>
        <dbReference type="ARBA" id="ARBA00022842"/>
    </source>
</evidence>
<evidence type="ECO:0000313" key="11">
    <source>
        <dbReference type="Proteomes" id="UP001308179"/>
    </source>
</evidence>
<dbReference type="SUPFAM" id="SSF54211">
    <property type="entry name" value="Ribosomal protein S5 domain 2-like"/>
    <property type="match status" value="1"/>
</dbReference>
<dbReference type="SUPFAM" id="SSF55060">
    <property type="entry name" value="GHMP Kinase, C-terminal domain"/>
    <property type="match status" value="1"/>
</dbReference>
<dbReference type="Gene3D" id="3.30.230.10">
    <property type="match status" value="1"/>
</dbReference>
<dbReference type="InterPro" id="IPR013750">
    <property type="entry name" value="GHMP_kinase_C_dom"/>
</dbReference>
<dbReference type="InterPro" id="IPR014721">
    <property type="entry name" value="Ribsml_uS5_D2-typ_fold_subgr"/>
</dbReference>
<keyword evidence="5" id="KW-0444">Lipid biosynthesis</keyword>
<keyword evidence="1" id="KW-0963">Cytoplasm</keyword>
<feature type="compositionally biased region" description="Polar residues" evidence="8">
    <location>
        <begin position="9"/>
        <end position="29"/>
    </location>
</feature>
<evidence type="ECO:0000256" key="5">
    <source>
        <dbReference type="ARBA" id="ARBA00023011"/>
    </source>
</evidence>
<dbReference type="InterPro" id="IPR036554">
    <property type="entry name" value="GHMP_kinase_C_sf"/>
</dbReference>
<dbReference type="Gene3D" id="3.30.70.890">
    <property type="entry name" value="GHMP kinase, C-terminal domain"/>
    <property type="match status" value="1"/>
</dbReference>
<dbReference type="PANTHER" id="PTHR43290">
    <property type="entry name" value="MEVALONATE KINASE"/>
    <property type="match status" value="1"/>
</dbReference>
<keyword evidence="3 10" id="KW-0418">Kinase</keyword>
<keyword evidence="11" id="KW-1185">Reference proteome</keyword>
<keyword evidence="5" id="KW-0752">Steroid biosynthesis</keyword>
<evidence type="ECO:0000256" key="6">
    <source>
        <dbReference type="ARBA" id="ARBA00023166"/>
    </source>
</evidence>
<feature type="region of interest" description="Disordered" evidence="8">
    <location>
        <begin position="1"/>
        <end position="66"/>
    </location>
</feature>
<protein>
    <submittedName>
        <fullName evidence="10">Mevalonate kinase</fullName>
        <ecNumber evidence="10">2.7.1.36</ecNumber>
    </submittedName>
</protein>
<keyword evidence="7" id="KW-0443">Lipid metabolism</keyword>
<feature type="domain" description="GHMP kinase C-terminal" evidence="9">
    <location>
        <begin position="218"/>
        <end position="272"/>
    </location>
</feature>
<dbReference type="InterPro" id="IPR020568">
    <property type="entry name" value="Ribosomal_Su5_D2-typ_SF"/>
</dbReference>
<dbReference type="PRINTS" id="PR00959">
    <property type="entry name" value="MEVGALKINASE"/>
</dbReference>
<keyword evidence="7" id="KW-0753">Steroid metabolism</keyword>
<dbReference type="EC" id="2.7.1.36" evidence="10"/>
<proteinExistence type="predicted"/>
<keyword evidence="5" id="KW-0756">Sterol biosynthesis</keyword>
<dbReference type="Pfam" id="PF08544">
    <property type="entry name" value="GHMP_kinases_C"/>
    <property type="match status" value="1"/>
</dbReference>
<keyword evidence="4" id="KW-0460">Magnesium</keyword>
<gene>
    <name evidence="10" type="primary">ERG12</name>
    <name evidence="10" type="ORF">LTR32_002174</name>
</gene>